<protein>
    <submittedName>
        <fullName evidence="8">Response regulator transcription factor</fullName>
    </submittedName>
</protein>
<dbReference type="RefSeq" id="WP_169685235.1">
    <property type="nucleotide sequence ID" value="NZ_JABBNU010000018.1"/>
</dbReference>
<feature type="modified residue" description="4-aspartylphosphate" evidence="4">
    <location>
        <position position="55"/>
    </location>
</feature>
<dbReference type="GO" id="GO:0005829">
    <property type="term" value="C:cytosol"/>
    <property type="evidence" value="ECO:0007669"/>
    <property type="project" value="TreeGrafter"/>
</dbReference>
<dbReference type="GO" id="GO:0032993">
    <property type="term" value="C:protein-DNA complex"/>
    <property type="evidence" value="ECO:0007669"/>
    <property type="project" value="TreeGrafter"/>
</dbReference>
<keyword evidence="1 4" id="KW-0597">Phosphoprotein</keyword>
<dbReference type="PROSITE" id="PS50110">
    <property type="entry name" value="RESPONSE_REGULATORY"/>
    <property type="match status" value="1"/>
</dbReference>
<feature type="domain" description="Response regulatory" evidence="6">
    <location>
        <begin position="6"/>
        <end position="120"/>
    </location>
</feature>
<dbReference type="InterPro" id="IPR001789">
    <property type="entry name" value="Sig_transdc_resp-reg_receiver"/>
</dbReference>
<dbReference type="InterPro" id="IPR011006">
    <property type="entry name" value="CheY-like_superfamily"/>
</dbReference>
<keyword evidence="2" id="KW-0902">Two-component regulatory system</keyword>
<evidence type="ECO:0000256" key="2">
    <source>
        <dbReference type="ARBA" id="ARBA00023012"/>
    </source>
</evidence>
<dbReference type="PANTHER" id="PTHR48111:SF40">
    <property type="entry name" value="PHOSPHATE REGULON TRANSCRIPTIONAL REGULATORY PROTEIN PHOB"/>
    <property type="match status" value="1"/>
</dbReference>
<organism evidence="8 9">
    <name type="scientific">Marinigracilibium pacificum</name>
    <dbReference type="NCBI Taxonomy" id="2729599"/>
    <lineage>
        <taxon>Bacteria</taxon>
        <taxon>Pseudomonadati</taxon>
        <taxon>Bacteroidota</taxon>
        <taxon>Cytophagia</taxon>
        <taxon>Cytophagales</taxon>
        <taxon>Flammeovirgaceae</taxon>
        <taxon>Marinigracilibium</taxon>
    </lineage>
</organism>
<evidence type="ECO:0000256" key="5">
    <source>
        <dbReference type="PROSITE-ProRule" id="PRU01091"/>
    </source>
</evidence>
<dbReference type="GO" id="GO:0000156">
    <property type="term" value="F:phosphorelay response regulator activity"/>
    <property type="evidence" value="ECO:0007669"/>
    <property type="project" value="TreeGrafter"/>
</dbReference>
<accession>A0A848J8Q2</accession>
<dbReference type="Pfam" id="PF00486">
    <property type="entry name" value="Trans_reg_C"/>
    <property type="match status" value="1"/>
</dbReference>
<dbReference type="Proteomes" id="UP000559010">
    <property type="component" value="Unassembled WGS sequence"/>
</dbReference>
<dbReference type="AlphaFoldDB" id="A0A848J8Q2"/>
<dbReference type="GO" id="GO:0006355">
    <property type="term" value="P:regulation of DNA-templated transcription"/>
    <property type="evidence" value="ECO:0007669"/>
    <property type="project" value="InterPro"/>
</dbReference>
<feature type="domain" description="OmpR/PhoB-type" evidence="7">
    <location>
        <begin position="130"/>
        <end position="227"/>
    </location>
</feature>
<proteinExistence type="predicted"/>
<dbReference type="InterPro" id="IPR001867">
    <property type="entry name" value="OmpR/PhoB-type_DNA-bd"/>
</dbReference>
<dbReference type="Gene3D" id="3.40.50.2300">
    <property type="match status" value="1"/>
</dbReference>
<dbReference type="SMART" id="SM00862">
    <property type="entry name" value="Trans_reg_C"/>
    <property type="match status" value="1"/>
</dbReference>
<comment type="caution">
    <text evidence="8">The sequence shown here is derived from an EMBL/GenBank/DDBJ whole genome shotgun (WGS) entry which is preliminary data.</text>
</comment>
<dbReference type="CDD" id="cd00383">
    <property type="entry name" value="trans_reg_C"/>
    <property type="match status" value="1"/>
</dbReference>
<sequence length="227" mass="26257">MSSIIKILLAEDEISLGTIVKESLESREFSVTLQNDGNSAYESWEEGEYDAVVLDVMMPGMDGFTLAKKIRKKDERIPIIFLTSKSQTKDVVEGFSYGGNDYIKKPFSMEELIVRIEALVGRTRPEQEVKQWVEIGNYQFNFPRQILRIDEEEQNLTYREAVLLNELYQNKNELTDRSTILNEIWGGDDFFNARSMDVFITKLRKKLVSDPNVQIVNLRGYGYKLIC</sequence>
<evidence type="ECO:0000256" key="3">
    <source>
        <dbReference type="ARBA" id="ARBA00023125"/>
    </source>
</evidence>
<dbReference type="PROSITE" id="PS51755">
    <property type="entry name" value="OMPR_PHOB"/>
    <property type="match status" value="1"/>
</dbReference>
<dbReference type="GO" id="GO:0000976">
    <property type="term" value="F:transcription cis-regulatory region binding"/>
    <property type="evidence" value="ECO:0007669"/>
    <property type="project" value="TreeGrafter"/>
</dbReference>
<gene>
    <name evidence="8" type="ORF">HH304_20845</name>
</gene>
<keyword evidence="3 5" id="KW-0238">DNA-binding</keyword>
<evidence type="ECO:0000256" key="4">
    <source>
        <dbReference type="PROSITE-ProRule" id="PRU00169"/>
    </source>
</evidence>
<dbReference type="InterPro" id="IPR039420">
    <property type="entry name" value="WalR-like"/>
</dbReference>
<evidence type="ECO:0000259" key="6">
    <source>
        <dbReference type="PROSITE" id="PS50110"/>
    </source>
</evidence>
<name>A0A848J8Q2_9BACT</name>
<dbReference type="SMART" id="SM00448">
    <property type="entry name" value="REC"/>
    <property type="match status" value="1"/>
</dbReference>
<evidence type="ECO:0000313" key="8">
    <source>
        <dbReference type="EMBL" id="NMM50870.1"/>
    </source>
</evidence>
<keyword evidence="9" id="KW-1185">Reference proteome</keyword>
<dbReference type="InterPro" id="IPR036388">
    <property type="entry name" value="WH-like_DNA-bd_sf"/>
</dbReference>
<dbReference type="SUPFAM" id="SSF52172">
    <property type="entry name" value="CheY-like"/>
    <property type="match status" value="1"/>
</dbReference>
<reference evidence="8 9" key="1">
    <citation type="submission" date="2020-04" db="EMBL/GenBank/DDBJ databases">
        <title>Flammeovirgaceae bacterium KN852 isolated from deep sea.</title>
        <authorList>
            <person name="Zhang D.-C."/>
        </authorList>
    </citation>
    <scope>NUCLEOTIDE SEQUENCE [LARGE SCALE GENOMIC DNA]</scope>
    <source>
        <strain evidence="8 9">KN852</strain>
    </source>
</reference>
<dbReference type="EMBL" id="JABBNU010000018">
    <property type="protein sequence ID" value="NMM50870.1"/>
    <property type="molecule type" value="Genomic_DNA"/>
</dbReference>
<evidence type="ECO:0000313" key="9">
    <source>
        <dbReference type="Proteomes" id="UP000559010"/>
    </source>
</evidence>
<dbReference type="PANTHER" id="PTHR48111">
    <property type="entry name" value="REGULATOR OF RPOS"/>
    <property type="match status" value="1"/>
</dbReference>
<dbReference type="Gene3D" id="1.10.10.10">
    <property type="entry name" value="Winged helix-like DNA-binding domain superfamily/Winged helix DNA-binding domain"/>
    <property type="match status" value="1"/>
</dbReference>
<dbReference type="Pfam" id="PF00072">
    <property type="entry name" value="Response_reg"/>
    <property type="match status" value="1"/>
</dbReference>
<feature type="DNA-binding region" description="OmpR/PhoB-type" evidence="5">
    <location>
        <begin position="130"/>
        <end position="227"/>
    </location>
</feature>
<evidence type="ECO:0000256" key="1">
    <source>
        <dbReference type="ARBA" id="ARBA00022553"/>
    </source>
</evidence>
<evidence type="ECO:0000259" key="7">
    <source>
        <dbReference type="PROSITE" id="PS51755"/>
    </source>
</evidence>